<evidence type="ECO:0000256" key="2">
    <source>
        <dbReference type="SAM" id="Phobius"/>
    </source>
</evidence>
<comment type="caution">
    <text evidence="3">The sequence shown here is derived from an EMBL/GenBank/DDBJ whole genome shotgun (WGS) entry which is preliminary data.</text>
</comment>
<feature type="transmembrane region" description="Helical" evidence="2">
    <location>
        <begin position="32"/>
        <end position="50"/>
    </location>
</feature>
<feature type="region of interest" description="Disordered" evidence="1">
    <location>
        <begin position="1"/>
        <end position="27"/>
    </location>
</feature>
<reference evidence="3 4" key="1">
    <citation type="submission" date="2018-06" db="EMBL/GenBank/DDBJ databases">
        <title>Genomic Encyclopedia of Type Strains, Phase IV (KMG-IV): sequencing the most valuable type-strain genomes for metagenomic binning, comparative biology and taxonomic classification.</title>
        <authorList>
            <person name="Goeker M."/>
        </authorList>
    </citation>
    <scope>NUCLEOTIDE SEQUENCE [LARGE SCALE GENOMIC DNA]</scope>
    <source>
        <strain evidence="3 4">DSM 26720</strain>
    </source>
</reference>
<protein>
    <submittedName>
        <fullName evidence="3">Uncharacterized protein</fullName>
    </submittedName>
</protein>
<dbReference type="Proteomes" id="UP000249453">
    <property type="component" value="Unassembled WGS sequence"/>
</dbReference>
<feature type="compositionally biased region" description="Low complexity" evidence="1">
    <location>
        <begin position="13"/>
        <end position="27"/>
    </location>
</feature>
<evidence type="ECO:0000313" key="4">
    <source>
        <dbReference type="Proteomes" id="UP000249453"/>
    </source>
</evidence>
<accession>A0A364JTW0</accession>
<keyword evidence="2" id="KW-0812">Transmembrane</keyword>
<keyword evidence="2" id="KW-0472">Membrane</keyword>
<evidence type="ECO:0000256" key="1">
    <source>
        <dbReference type="SAM" id="MobiDB-lite"/>
    </source>
</evidence>
<dbReference type="EMBL" id="QLMK01000011">
    <property type="protein sequence ID" value="RAK27069.1"/>
    <property type="molecule type" value="Genomic_DNA"/>
</dbReference>
<feature type="compositionally biased region" description="Basic and acidic residues" evidence="1">
    <location>
        <begin position="1"/>
        <end position="12"/>
    </location>
</feature>
<keyword evidence="2" id="KW-1133">Transmembrane helix</keyword>
<name>A0A364JTW0_9HYPH</name>
<dbReference type="RefSeq" id="WP_170130248.1">
    <property type="nucleotide sequence ID" value="NZ_JBHEEY010000011.1"/>
</dbReference>
<sequence length="51" mass="5411">MAKEDHSQERDISISGDQSSGGDSQGSTLRPMLISGLIFVILGGVVIMMFV</sequence>
<organism evidence="3 4">
    <name type="scientific">Falsochrobactrum ovis</name>
    <dbReference type="NCBI Taxonomy" id="1293442"/>
    <lineage>
        <taxon>Bacteria</taxon>
        <taxon>Pseudomonadati</taxon>
        <taxon>Pseudomonadota</taxon>
        <taxon>Alphaproteobacteria</taxon>
        <taxon>Hyphomicrobiales</taxon>
        <taxon>Brucellaceae</taxon>
        <taxon>Falsochrobactrum</taxon>
    </lineage>
</organism>
<dbReference type="AlphaFoldDB" id="A0A364JTW0"/>
<evidence type="ECO:0000313" key="3">
    <source>
        <dbReference type="EMBL" id="RAK27069.1"/>
    </source>
</evidence>
<keyword evidence="4" id="KW-1185">Reference proteome</keyword>
<gene>
    <name evidence="3" type="ORF">C7374_11163</name>
</gene>
<proteinExistence type="predicted"/>